<dbReference type="EMBL" id="JBEPNW010000003">
    <property type="protein sequence ID" value="MET3869398.1"/>
    <property type="molecule type" value="Genomic_DNA"/>
</dbReference>
<comment type="caution">
    <text evidence="2">The sequence shown here is derived from an EMBL/GenBank/DDBJ whole genome shotgun (WGS) entry which is preliminary data.</text>
</comment>
<organism evidence="2 3">
    <name type="scientific">Methylobacterium radiotolerans</name>
    <dbReference type="NCBI Taxonomy" id="31998"/>
    <lineage>
        <taxon>Bacteria</taxon>
        <taxon>Pseudomonadati</taxon>
        <taxon>Pseudomonadota</taxon>
        <taxon>Alphaproteobacteria</taxon>
        <taxon>Hyphomicrobiales</taxon>
        <taxon>Methylobacteriaceae</taxon>
        <taxon>Methylobacterium</taxon>
    </lineage>
</organism>
<feature type="region of interest" description="Disordered" evidence="1">
    <location>
        <begin position="30"/>
        <end position="55"/>
    </location>
</feature>
<feature type="region of interest" description="Disordered" evidence="1">
    <location>
        <begin position="80"/>
        <end position="190"/>
    </location>
</feature>
<feature type="compositionally biased region" description="Basic residues" evidence="1">
    <location>
        <begin position="138"/>
        <end position="151"/>
    </location>
</feature>
<feature type="compositionally biased region" description="Low complexity" evidence="1">
    <location>
        <begin position="120"/>
        <end position="129"/>
    </location>
</feature>
<evidence type="ECO:0000313" key="3">
    <source>
        <dbReference type="Proteomes" id="UP001549119"/>
    </source>
</evidence>
<reference evidence="2 3" key="1">
    <citation type="submission" date="2024-06" db="EMBL/GenBank/DDBJ databases">
        <title>Genomics of switchgrass bacterial isolates.</title>
        <authorList>
            <person name="Shade A."/>
        </authorList>
    </citation>
    <scope>NUCLEOTIDE SEQUENCE [LARGE SCALE GENOMIC DNA]</scope>
    <source>
        <strain evidence="2 3">PvP084</strain>
    </source>
</reference>
<keyword evidence="3" id="KW-1185">Reference proteome</keyword>
<accession>A0ABV2NSA1</accession>
<evidence type="ECO:0000313" key="2">
    <source>
        <dbReference type="EMBL" id="MET3869398.1"/>
    </source>
</evidence>
<feature type="compositionally biased region" description="Basic and acidic residues" evidence="1">
    <location>
        <begin position="176"/>
        <end position="190"/>
    </location>
</feature>
<name>A0ABV2NSA1_9HYPH</name>
<sequence length="190" mass="20242">MRVERGLPALGERRDARACAVGDDRLHTAPRRRPAARATVSRGAPIRRPCERRPARTARTIDCDCRWAWGSGVLTVTRGAVTGRSRSRQKPRGPCPVKRSGRASPAARRFVTPVRDPVPATTGARPSGGASSGGGAARRSRAALRVTTRRAMRPDPPSGARAGGPGSPTTASPGRRSSDHDHGRQRLLDL</sequence>
<dbReference type="Proteomes" id="UP001549119">
    <property type="component" value="Unassembled WGS sequence"/>
</dbReference>
<gene>
    <name evidence="2" type="ORF">ABIC20_006776</name>
</gene>
<protein>
    <submittedName>
        <fullName evidence="2">Uncharacterized protein</fullName>
    </submittedName>
</protein>
<evidence type="ECO:0000256" key="1">
    <source>
        <dbReference type="SAM" id="MobiDB-lite"/>
    </source>
</evidence>
<proteinExistence type="predicted"/>